<organism evidence="2 3">
    <name type="scientific">Streptomyces coryli</name>
    <dbReference type="NCBI Taxonomy" id="1128680"/>
    <lineage>
        <taxon>Bacteria</taxon>
        <taxon>Bacillati</taxon>
        <taxon>Actinomycetota</taxon>
        <taxon>Actinomycetes</taxon>
        <taxon>Kitasatosporales</taxon>
        <taxon>Streptomycetaceae</taxon>
        <taxon>Streptomyces</taxon>
    </lineage>
</organism>
<proteinExistence type="predicted"/>
<protein>
    <submittedName>
        <fullName evidence="2">DUF4097 domain-containing protein</fullName>
    </submittedName>
</protein>
<name>A0A6G4TUI8_9ACTN</name>
<dbReference type="InterPro" id="IPR025164">
    <property type="entry name" value="Toastrack_DUF4097"/>
</dbReference>
<comment type="caution">
    <text evidence="2">The sequence shown here is derived from an EMBL/GenBank/DDBJ whole genome shotgun (WGS) entry which is preliminary data.</text>
</comment>
<dbReference type="Pfam" id="PF13349">
    <property type="entry name" value="DUF4097"/>
    <property type="match status" value="1"/>
</dbReference>
<evidence type="ECO:0000259" key="1">
    <source>
        <dbReference type="Pfam" id="PF13349"/>
    </source>
</evidence>
<keyword evidence="3" id="KW-1185">Reference proteome</keyword>
<sequence length="296" mass="30814">MPAFDFETPEPILATATLHLGCVRVTASDRGTATVTVRPKDSRDACDVATAGLARAEYAAGEMVISALRTNGLPGSGAVLIDIELPSDSRMHMDALSADFHSTGRLGESRISTGCGHIRLDRSGPAHLSSALGNVSAEQVAGPARIDANCGDVHIRRIDGTAELTRSIGNTRIDRVTGDVRTTTNSGDLRIDAADAGVEARAAQGDIRIGRTGRGRLDLETASGRIEVGLPGGIAVGLDLDSHVGTVYRSLDLVGGAAEAPGAMEAPGTAVQLRARTIIGDIVVRRVEPGREQEQR</sequence>
<dbReference type="EMBL" id="JAAKZV010000014">
    <property type="protein sequence ID" value="NGN63432.1"/>
    <property type="molecule type" value="Genomic_DNA"/>
</dbReference>
<dbReference type="Proteomes" id="UP000481583">
    <property type="component" value="Unassembled WGS sequence"/>
</dbReference>
<gene>
    <name evidence="2" type="ORF">G5C51_05880</name>
</gene>
<evidence type="ECO:0000313" key="2">
    <source>
        <dbReference type="EMBL" id="NGN63432.1"/>
    </source>
</evidence>
<dbReference type="AlphaFoldDB" id="A0A6G4TUI8"/>
<dbReference type="RefSeq" id="WP_165232790.1">
    <property type="nucleotide sequence ID" value="NZ_JAAKZV010000014.1"/>
</dbReference>
<reference evidence="2 3" key="1">
    <citation type="submission" date="2020-02" db="EMBL/GenBank/DDBJ databases">
        <title>Whole-genome analyses of novel actinobacteria.</title>
        <authorList>
            <person name="Sahin N."/>
        </authorList>
    </citation>
    <scope>NUCLEOTIDE SEQUENCE [LARGE SCALE GENOMIC DNA]</scope>
    <source>
        <strain evidence="2 3">A7024</strain>
    </source>
</reference>
<feature type="domain" description="DUF4097" evidence="1">
    <location>
        <begin position="125"/>
        <end position="229"/>
    </location>
</feature>
<evidence type="ECO:0000313" key="3">
    <source>
        <dbReference type="Proteomes" id="UP000481583"/>
    </source>
</evidence>
<accession>A0A6G4TUI8</accession>